<dbReference type="InterPro" id="IPR014464">
    <property type="entry name" value="CvfB_fam"/>
</dbReference>
<feature type="compositionally biased region" description="Basic and acidic residues" evidence="1">
    <location>
        <begin position="310"/>
        <end position="323"/>
    </location>
</feature>
<feature type="compositionally biased region" description="Basic and acidic residues" evidence="1">
    <location>
        <begin position="338"/>
        <end position="350"/>
    </location>
</feature>
<dbReference type="PANTHER" id="PTHR37296">
    <property type="entry name" value="CONSERVED VIRULENCE FACTOR B"/>
    <property type="match status" value="1"/>
</dbReference>
<dbReference type="Pfam" id="PF21543">
    <property type="entry name" value="CvfB_2nd"/>
    <property type="match status" value="1"/>
</dbReference>
<evidence type="ECO:0000256" key="1">
    <source>
        <dbReference type="SAM" id="MobiDB-lite"/>
    </source>
</evidence>
<dbReference type="Gene3D" id="2.40.50.140">
    <property type="entry name" value="Nucleic acid-binding proteins"/>
    <property type="match status" value="2"/>
</dbReference>
<dbReference type="InterPro" id="IPR048588">
    <property type="entry name" value="CvfB_S1_2nd"/>
</dbReference>
<dbReference type="Pfam" id="PF17783">
    <property type="entry name" value="WHD_CvfB"/>
    <property type="match status" value="1"/>
</dbReference>
<dbReference type="InterPro" id="IPR003029">
    <property type="entry name" value="S1_domain"/>
</dbReference>
<reference evidence="3 4" key="1">
    <citation type="submission" date="2017-05" db="EMBL/GenBank/DDBJ databases">
        <title>Functional genome analysis of Paenibacillus pasadenensis strain R16: insights on endophytic life style and antifungal activity.</title>
        <authorList>
            <person name="Passera A."/>
            <person name="Marcolungo L."/>
            <person name="Casati P."/>
            <person name="Brasca M."/>
            <person name="Quaglino F."/>
            <person name="Delledonne M."/>
        </authorList>
    </citation>
    <scope>NUCLEOTIDE SEQUENCE [LARGE SCALE GENOMIC DNA]</scope>
    <source>
        <strain evidence="3 4">R16</strain>
    </source>
</reference>
<keyword evidence="4" id="KW-1185">Reference proteome</keyword>
<dbReference type="Pfam" id="PF13509">
    <property type="entry name" value="S1_2"/>
    <property type="match status" value="1"/>
</dbReference>
<accession>A0A2N5N8H6</accession>
<feature type="region of interest" description="Disordered" evidence="1">
    <location>
        <begin position="310"/>
        <end position="365"/>
    </location>
</feature>
<dbReference type="InterPro" id="IPR012340">
    <property type="entry name" value="NA-bd_OB-fold"/>
</dbReference>
<name>A0A2N5N8H6_9BACL</name>
<organism evidence="3 4">
    <name type="scientific">Paenibacillus pasadenensis</name>
    <dbReference type="NCBI Taxonomy" id="217090"/>
    <lineage>
        <taxon>Bacteria</taxon>
        <taxon>Bacillati</taxon>
        <taxon>Bacillota</taxon>
        <taxon>Bacilli</taxon>
        <taxon>Bacillales</taxon>
        <taxon>Paenibacillaceae</taxon>
        <taxon>Paenibacillus</taxon>
    </lineage>
</organism>
<dbReference type="InterPro" id="IPR036388">
    <property type="entry name" value="WH-like_DNA-bd_sf"/>
</dbReference>
<sequence>MTTYAGSTMKLRVAREVSPFGYFLSLGDDEDTEVLLHYSETNGVKVKEGMEVEAFLFHDTDDRLSATLKKPLIRLGELKRLAVADIHPRLGCFLEIGLGRQLLLPISELPELIDLRPLPGDEVFVTLTHDKSGRLLAKLAREEDLAKHVFPAPATWKNEWKEGWVSRTLQMGSFVVLDGGVVGFGAYGMIPAAERPEPLRLGQRVSARVTFVREDGRVNLSMGKLKQVGRIEDADRLLAFLKERPGGAMPYSDETPAELIKNKFGISKSAFKRAVGKLMRDGIVRQEGNWTKLLTEEEAAAFKAMADAAKAESAKAESAKAESAKTGAAPKQPAATERAAKEPASREPVKKASQKKPFPGPNRGR</sequence>
<evidence type="ECO:0000313" key="4">
    <source>
        <dbReference type="Proteomes" id="UP000234789"/>
    </source>
</evidence>
<dbReference type="Proteomes" id="UP000234789">
    <property type="component" value="Unassembled WGS sequence"/>
</dbReference>
<dbReference type="InterPro" id="IPR039566">
    <property type="entry name" value="CvfB_S1_st"/>
</dbReference>
<feature type="domain" description="S1 motif" evidence="2">
    <location>
        <begin position="158"/>
        <end position="223"/>
    </location>
</feature>
<gene>
    <name evidence="3" type="ORF">B8V81_0880</name>
</gene>
<dbReference type="EMBL" id="NFEZ01000003">
    <property type="protein sequence ID" value="PLT46656.1"/>
    <property type="molecule type" value="Genomic_DNA"/>
</dbReference>
<dbReference type="InterPro" id="IPR048587">
    <property type="entry name" value="CvfB_S1_3rd"/>
</dbReference>
<protein>
    <recommendedName>
        <fullName evidence="2">S1 motif domain-containing protein</fullName>
    </recommendedName>
</protein>
<dbReference type="Gene3D" id="1.10.10.10">
    <property type="entry name" value="Winged helix-like DNA-binding domain superfamily/Winged helix DNA-binding domain"/>
    <property type="match status" value="1"/>
</dbReference>
<dbReference type="InterPro" id="IPR040764">
    <property type="entry name" value="CvfB_WH"/>
</dbReference>
<dbReference type="PANTHER" id="PTHR37296:SF1">
    <property type="entry name" value="CONSERVED VIRULENCE FACTOR B"/>
    <property type="match status" value="1"/>
</dbReference>
<dbReference type="SMART" id="SM00316">
    <property type="entry name" value="S1"/>
    <property type="match status" value="3"/>
</dbReference>
<dbReference type="AlphaFoldDB" id="A0A2N5N8H6"/>
<evidence type="ECO:0000259" key="2">
    <source>
        <dbReference type="PROSITE" id="PS50126"/>
    </source>
</evidence>
<proteinExistence type="predicted"/>
<evidence type="ECO:0000313" key="3">
    <source>
        <dbReference type="EMBL" id="PLT46656.1"/>
    </source>
</evidence>
<dbReference type="PROSITE" id="PS50126">
    <property type="entry name" value="S1"/>
    <property type="match status" value="1"/>
</dbReference>
<dbReference type="RefSeq" id="WP_101807826.1">
    <property type="nucleotide sequence ID" value="NZ_NFEZ01000003.1"/>
</dbReference>
<comment type="caution">
    <text evidence="3">The sequence shown here is derived from an EMBL/GenBank/DDBJ whole genome shotgun (WGS) entry which is preliminary data.</text>
</comment>
<dbReference type="Pfam" id="PF21191">
    <property type="entry name" value="CvfB_1st"/>
    <property type="match status" value="1"/>
</dbReference>
<dbReference type="GO" id="GO:0003676">
    <property type="term" value="F:nucleic acid binding"/>
    <property type="evidence" value="ECO:0007669"/>
    <property type="project" value="InterPro"/>
</dbReference>